<proteinExistence type="predicted"/>
<gene>
    <name evidence="2" type="ORF">QJS10_CPA10g02005</name>
</gene>
<evidence type="ECO:0000313" key="3">
    <source>
        <dbReference type="Proteomes" id="UP001180020"/>
    </source>
</evidence>
<accession>A0AAV9E4U7</accession>
<protein>
    <submittedName>
        <fullName evidence="2">Uncharacterized protein</fullName>
    </submittedName>
</protein>
<comment type="caution">
    <text evidence="2">The sequence shown here is derived from an EMBL/GenBank/DDBJ whole genome shotgun (WGS) entry which is preliminary data.</text>
</comment>
<evidence type="ECO:0000256" key="1">
    <source>
        <dbReference type="SAM" id="SignalP"/>
    </source>
</evidence>
<keyword evidence="3" id="KW-1185">Reference proteome</keyword>
<dbReference type="EMBL" id="JAUJYO010000010">
    <property type="protein sequence ID" value="KAK1307102.1"/>
    <property type="molecule type" value="Genomic_DNA"/>
</dbReference>
<evidence type="ECO:0000313" key="2">
    <source>
        <dbReference type="EMBL" id="KAK1307102.1"/>
    </source>
</evidence>
<keyword evidence="1" id="KW-0732">Signal</keyword>
<feature type="chain" id="PRO_5043530021" evidence="1">
    <location>
        <begin position="30"/>
        <end position="111"/>
    </location>
</feature>
<feature type="signal peptide" evidence="1">
    <location>
        <begin position="1"/>
        <end position="29"/>
    </location>
</feature>
<dbReference type="Proteomes" id="UP001180020">
    <property type="component" value="Unassembled WGS sequence"/>
</dbReference>
<dbReference type="AlphaFoldDB" id="A0AAV9E4U7"/>
<sequence>MTNKGSPYNSSHPPSVLAVLVLLLVAAVAITTNVVVVGEALNGVINGTIAECHGEEGELLLVVGESENGLRRHLLAYISNGALKPDKAVYNTPRGQPYKRGCNPYDHCRLK</sequence>
<name>A0AAV9E4U7_ACOCL</name>
<reference evidence="2" key="2">
    <citation type="submission" date="2023-06" db="EMBL/GenBank/DDBJ databases">
        <authorList>
            <person name="Ma L."/>
            <person name="Liu K.-W."/>
            <person name="Li Z."/>
            <person name="Hsiao Y.-Y."/>
            <person name="Qi Y."/>
            <person name="Fu T."/>
            <person name="Tang G."/>
            <person name="Zhang D."/>
            <person name="Sun W.-H."/>
            <person name="Liu D.-K."/>
            <person name="Li Y."/>
            <person name="Chen G.-Z."/>
            <person name="Liu X.-D."/>
            <person name="Liao X.-Y."/>
            <person name="Jiang Y.-T."/>
            <person name="Yu X."/>
            <person name="Hao Y."/>
            <person name="Huang J."/>
            <person name="Zhao X.-W."/>
            <person name="Ke S."/>
            <person name="Chen Y.-Y."/>
            <person name="Wu W.-L."/>
            <person name="Hsu J.-L."/>
            <person name="Lin Y.-F."/>
            <person name="Huang M.-D."/>
            <person name="Li C.-Y."/>
            <person name="Huang L."/>
            <person name="Wang Z.-W."/>
            <person name="Zhao X."/>
            <person name="Zhong W.-Y."/>
            <person name="Peng D.-H."/>
            <person name="Ahmad S."/>
            <person name="Lan S."/>
            <person name="Zhang J.-S."/>
            <person name="Tsai W.-C."/>
            <person name="Van De Peer Y."/>
            <person name="Liu Z.-J."/>
        </authorList>
    </citation>
    <scope>NUCLEOTIDE SEQUENCE</scope>
    <source>
        <strain evidence="2">CP</strain>
        <tissue evidence="2">Leaves</tissue>
    </source>
</reference>
<organism evidence="2 3">
    <name type="scientific">Acorus calamus</name>
    <name type="common">Sweet flag</name>
    <dbReference type="NCBI Taxonomy" id="4465"/>
    <lineage>
        <taxon>Eukaryota</taxon>
        <taxon>Viridiplantae</taxon>
        <taxon>Streptophyta</taxon>
        <taxon>Embryophyta</taxon>
        <taxon>Tracheophyta</taxon>
        <taxon>Spermatophyta</taxon>
        <taxon>Magnoliopsida</taxon>
        <taxon>Liliopsida</taxon>
        <taxon>Acoraceae</taxon>
        <taxon>Acorus</taxon>
    </lineage>
</organism>
<reference evidence="2" key="1">
    <citation type="journal article" date="2023" name="Nat. Commun.">
        <title>Diploid and tetraploid genomes of Acorus and the evolution of monocots.</title>
        <authorList>
            <person name="Ma L."/>
            <person name="Liu K.W."/>
            <person name="Li Z."/>
            <person name="Hsiao Y.Y."/>
            <person name="Qi Y."/>
            <person name="Fu T."/>
            <person name="Tang G.D."/>
            <person name="Zhang D."/>
            <person name="Sun W.H."/>
            <person name="Liu D.K."/>
            <person name="Li Y."/>
            <person name="Chen G.Z."/>
            <person name="Liu X.D."/>
            <person name="Liao X.Y."/>
            <person name="Jiang Y.T."/>
            <person name="Yu X."/>
            <person name="Hao Y."/>
            <person name="Huang J."/>
            <person name="Zhao X.W."/>
            <person name="Ke S."/>
            <person name="Chen Y.Y."/>
            <person name="Wu W.L."/>
            <person name="Hsu J.L."/>
            <person name="Lin Y.F."/>
            <person name="Huang M.D."/>
            <person name="Li C.Y."/>
            <person name="Huang L."/>
            <person name="Wang Z.W."/>
            <person name="Zhao X."/>
            <person name="Zhong W.Y."/>
            <person name="Peng D.H."/>
            <person name="Ahmad S."/>
            <person name="Lan S."/>
            <person name="Zhang J.S."/>
            <person name="Tsai W.C."/>
            <person name="Van de Peer Y."/>
            <person name="Liu Z.J."/>
        </authorList>
    </citation>
    <scope>NUCLEOTIDE SEQUENCE</scope>
    <source>
        <strain evidence="2">CP</strain>
    </source>
</reference>